<dbReference type="Proteomes" id="UP001346869">
    <property type="component" value="Unassembled WGS sequence"/>
</dbReference>
<dbReference type="AlphaFoldDB" id="A0AAN7XA51"/>
<gene>
    <name evidence="2" type="ORF">PBY51_020968</name>
</gene>
<feature type="domain" description="Reelin" evidence="1">
    <location>
        <begin position="65"/>
        <end position="233"/>
    </location>
</feature>
<dbReference type="GO" id="GO:0016020">
    <property type="term" value="C:membrane"/>
    <property type="evidence" value="ECO:0007669"/>
    <property type="project" value="TreeGrafter"/>
</dbReference>
<dbReference type="EMBL" id="JAUZQC010000014">
    <property type="protein sequence ID" value="KAK5859413.1"/>
    <property type="molecule type" value="Genomic_DNA"/>
</dbReference>
<dbReference type="PANTHER" id="PTHR45828">
    <property type="entry name" value="CYTOCHROME B561/FERRIC REDUCTASE TRANSMEMBRANE"/>
    <property type="match status" value="1"/>
</dbReference>
<dbReference type="PROSITE" id="PS51019">
    <property type="entry name" value="REELIN"/>
    <property type="match status" value="1"/>
</dbReference>
<reference evidence="2 3" key="2">
    <citation type="journal article" date="2023" name="Mol. Biol. Evol.">
        <title>Genomics of Secondarily Temperate Adaptation in the Only Non-Antarctic Icefish.</title>
        <authorList>
            <person name="Rivera-Colon A.G."/>
            <person name="Rayamajhi N."/>
            <person name="Minhas B.F."/>
            <person name="Madrigal G."/>
            <person name="Bilyk K.T."/>
            <person name="Yoon V."/>
            <person name="Hune M."/>
            <person name="Gregory S."/>
            <person name="Cheng C.H.C."/>
            <person name="Catchen J.M."/>
        </authorList>
    </citation>
    <scope>NUCLEOTIDE SEQUENCE [LARGE SCALE GENOMIC DNA]</scope>
    <source>
        <strain evidence="2">JMC-PN-2008</strain>
    </source>
</reference>
<dbReference type="InterPro" id="IPR002861">
    <property type="entry name" value="Reeler_dom"/>
</dbReference>
<dbReference type="CDD" id="cd08544">
    <property type="entry name" value="Reeler"/>
    <property type="match status" value="1"/>
</dbReference>
<evidence type="ECO:0000259" key="1">
    <source>
        <dbReference type="PROSITE" id="PS51019"/>
    </source>
</evidence>
<reference evidence="2 3" key="1">
    <citation type="journal article" date="2023" name="Genes (Basel)">
        <title>Chromosome-Level Genome Assembly and Circadian Gene Repertoire of the Patagonia Blennie Eleginops maclovinus-The Closest Ancestral Proxy of Antarctic Cryonotothenioids.</title>
        <authorList>
            <person name="Cheng C.C."/>
            <person name="Rivera-Colon A.G."/>
            <person name="Minhas B.F."/>
            <person name="Wilson L."/>
            <person name="Rayamajhi N."/>
            <person name="Vargas-Chacoff L."/>
            <person name="Catchen J.M."/>
        </authorList>
    </citation>
    <scope>NUCLEOTIDE SEQUENCE [LARGE SCALE GENOMIC DNA]</scope>
    <source>
        <strain evidence="2">JMC-PN-2008</strain>
    </source>
</reference>
<keyword evidence="3" id="KW-1185">Reference proteome</keyword>
<dbReference type="InterPro" id="IPR042307">
    <property type="entry name" value="Reeler_sf"/>
</dbReference>
<accession>A0AAN7XA51</accession>
<proteinExistence type="predicted"/>
<dbReference type="Pfam" id="PF02014">
    <property type="entry name" value="Reeler"/>
    <property type="match status" value="1"/>
</dbReference>
<name>A0AAN7XA51_ELEMC</name>
<dbReference type="InterPro" id="IPR051237">
    <property type="entry name" value="Ferric-chelate_Red/DefProt"/>
</dbReference>
<evidence type="ECO:0000313" key="3">
    <source>
        <dbReference type="Proteomes" id="UP001346869"/>
    </source>
</evidence>
<comment type="caution">
    <text evidence="2">The sequence shown here is derived from an EMBL/GenBank/DDBJ whole genome shotgun (WGS) entry which is preliminary data.</text>
</comment>
<evidence type="ECO:0000313" key="2">
    <source>
        <dbReference type="EMBL" id="KAK5859413.1"/>
    </source>
</evidence>
<dbReference type="PANTHER" id="PTHR45828:SF36">
    <property type="entry name" value="REELIN DOMAIN-CONTAINING PROTEIN"/>
    <property type="match status" value="1"/>
</dbReference>
<dbReference type="Gene3D" id="2.60.40.4060">
    <property type="entry name" value="Reeler domain"/>
    <property type="match status" value="1"/>
</dbReference>
<protein>
    <recommendedName>
        <fullName evidence="1">Reelin domain-containing protein</fullName>
    </recommendedName>
</protein>
<organism evidence="2 3">
    <name type="scientific">Eleginops maclovinus</name>
    <name type="common">Patagonian blennie</name>
    <name type="synonym">Eleginus maclovinus</name>
    <dbReference type="NCBI Taxonomy" id="56733"/>
    <lineage>
        <taxon>Eukaryota</taxon>
        <taxon>Metazoa</taxon>
        <taxon>Chordata</taxon>
        <taxon>Craniata</taxon>
        <taxon>Vertebrata</taxon>
        <taxon>Euteleostomi</taxon>
        <taxon>Actinopterygii</taxon>
        <taxon>Neopterygii</taxon>
        <taxon>Teleostei</taxon>
        <taxon>Neoteleostei</taxon>
        <taxon>Acanthomorphata</taxon>
        <taxon>Eupercaria</taxon>
        <taxon>Perciformes</taxon>
        <taxon>Notothenioidei</taxon>
        <taxon>Eleginopidae</taxon>
        <taxon>Eleginops</taxon>
    </lineage>
</organism>
<sequence>MIGPPPKSSTDSQGSELQHRTVTGITKLYWRCVQLCACLQGKTSSSRDQVGAMLWFLTAVCVACVQQCVCYPDGSVLPACGNMLPEHPPFTPATSSPPYTVSVDSAAYKPGGLLIVTVEVKNSSTYFEGFLLQARSRGSNAVLVPVGWFTNINSSMFTSLSCSNLQNSAVSQASNVKKKKVQLTWEAPSNSNYGDIYFSATLVQDYTTFWVQLNSSTVTLERGSNSAAGVFYSSALLFINLLSLSAFC</sequence>